<sequence>MHITVAAPIVSVACIFLTRLLVRSILRILIASDSVTAIGRPSGIATTIRVTATIKCPSIRLATSSETRASDENILNPSISPVITGKENIKKPVKIQKSHPLSPLFFLLLYLRIGIQIFPISASNPAIADVNKII</sequence>
<reference evidence="2" key="1">
    <citation type="submission" date="2019-08" db="EMBL/GenBank/DDBJ databases">
        <authorList>
            <person name="Kucharzyk K."/>
            <person name="Murdoch R.W."/>
            <person name="Higgins S."/>
            <person name="Loffler F."/>
        </authorList>
    </citation>
    <scope>NUCLEOTIDE SEQUENCE</scope>
</reference>
<keyword evidence="1" id="KW-0472">Membrane</keyword>
<keyword evidence="1" id="KW-0812">Transmembrane</keyword>
<comment type="caution">
    <text evidence="2">The sequence shown here is derived from an EMBL/GenBank/DDBJ whole genome shotgun (WGS) entry which is preliminary data.</text>
</comment>
<organism evidence="2">
    <name type="scientific">bioreactor metagenome</name>
    <dbReference type="NCBI Taxonomy" id="1076179"/>
    <lineage>
        <taxon>unclassified sequences</taxon>
        <taxon>metagenomes</taxon>
        <taxon>ecological metagenomes</taxon>
    </lineage>
</organism>
<dbReference type="AlphaFoldDB" id="A0A644YSC0"/>
<dbReference type="EMBL" id="VSSQ01005392">
    <property type="protein sequence ID" value="MPM28964.1"/>
    <property type="molecule type" value="Genomic_DNA"/>
</dbReference>
<name>A0A644YSC0_9ZZZZ</name>
<evidence type="ECO:0000313" key="2">
    <source>
        <dbReference type="EMBL" id="MPM28964.1"/>
    </source>
</evidence>
<accession>A0A644YSC0</accession>
<gene>
    <name evidence="2" type="ORF">SDC9_75502</name>
</gene>
<keyword evidence="1" id="KW-1133">Transmembrane helix</keyword>
<feature type="transmembrane region" description="Helical" evidence="1">
    <location>
        <begin position="104"/>
        <end position="122"/>
    </location>
</feature>
<protein>
    <submittedName>
        <fullName evidence="2">Uncharacterized protein</fullName>
    </submittedName>
</protein>
<feature type="transmembrane region" description="Helical" evidence="1">
    <location>
        <begin position="6"/>
        <end position="22"/>
    </location>
</feature>
<evidence type="ECO:0000256" key="1">
    <source>
        <dbReference type="SAM" id="Phobius"/>
    </source>
</evidence>
<proteinExistence type="predicted"/>